<reference evidence="2" key="1">
    <citation type="submission" date="2018-04" db="EMBL/GenBank/DDBJ databases">
        <authorList>
            <person name="Cornet L."/>
        </authorList>
    </citation>
    <scope>NUCLEOTIDE SEQUENCE [LARGE SCALE GENOMIC DNA]</scope>
</reference>
<dbReference type="Proteomes" id="UP000249794">
    <property type="component" value="Unassembled WGS sequence"/>
</dbReference>
<evidence type="ECO:0008006" key="3">
    <source>
        <dbReference type="Google" id="ProtNLM"/>
    </source>
</evidence>
<sequence length="225" mass="22387">MLGFSAAAAQAASFKADVGTLNGSGVTGTVLLDLSDDKKTLTVTTTATGLEANQTHVQHIHGLFSGGAVANSIVPTLANDLDGDGFIEVAEGAPAYGPIILPLATITTANGNASVTTTYDLTNPSIFNINPATGIAFTAADLMPLTFREIVIHGLSVPAGVGAGTPGEVNGDGGYLPALPVAAGEIVAVSAASVPEPDMVATLALLGTVGGVAVLRRQRSLAANR</sequence>
<dbReference type="EMBL" id="QBMP01000026">
    <property type="protein sequence ID" value="PZO59244.1"/>
    <property type="molecule type" value="Genomic_DNA"/>
</dbReference>
<gene>
    <name evidence="1" type="ORF">DCF15_04245</name>
</gene>
<dbReference type="AlphaFoldDB" id="A0A2W4XQP0"/>
<evidence type="ECO:0000313" key="1">
    <source>
        <dbReference type="EMBL" id="PZO59244.1"/>
    </source>
</evidence>
<comment type="caution">
    <text evidence="1">The sequence shown here is derived from an EMBL/GenBank/DDBJ whole genome shotgun (WGS) entry which is preliminary data.</text>
</comment>
<accession>A0A2W4XQP0</accession>
<evidence type="ECO:0000313" key="2">
    <source>
        <dbReference type="Proteomes" id="UP000249794"/>
    </source>
</evidence>
<name>A0A2W4XQP0_9CYAN</name>
<proteinExistence type="predicted"/>
<reference evidence="1 2" key="2">
    <citation type="submission" date="2018-06" db="EMBL/GenBank/DDBJ databases">
        <title>Metagenomic assembly of (sub)arctic Cyanobacteria and their associated microbiome from non-axenic cultures.</title>
        <authorList>
            <person name="Baurain D."/>
        </authorList>
    </citation>
    <scope>NUCLEOTIDE SEQUENCE [LARGE SCALE GENOMIC DNA]</scope>
    <source>
        <strain evidence="1">ULC027bin1</strain>
    </source>
</reference>
<protein>
    <recommendedName>
        <fullName evidence="3">CHRD domain-containing protein</fullName>
    </recommendedName>
</protein>
<organism evidence="1 2">
    <name type="scientific">Phormidesmis priestleyi</name>
    <dbReference type="NCBI Taxonomy" id="268141"/>
    <lineage>
        <taxon>Bacteria</taxon>
        <taxon>Bacillati</taxon>
        <taxon>Cyanobacteriota</taxon>
        <taxon>Cyanophyceae</taxon>
        <taxon>Leptolyngbyales</taxon>
        <taxon>Leptolyngbyaceae</taxon>
        <taxon>Phormidesmis</taxon>
    </lineage>
</organism>